<organism evidence="1 2">
    <name type="scientific">Streptococcus oralis SK610</name>
    <dbReference type="NCBI Taxonomy" id="1095741"/>
    <lineage>
        <taxon>Bacteria</taxon>
        <taxon>Bacillati</taxon>
        <taxon>Bacillota</taxon>
        <taxon>Bacilli</taxon>
        <taxon>Lactobacillales</taxon>
        <taxon>Streptococcaceae</taxon>
        <taxon>Streptococcus</taxon>
    </lineage>
</organism>
<dbReference type="Gene3D" id="3.40.1350.140">
    <property type="entry name" value="MepB-like"/>
    <property type="match status" value="1"/>
</dbReference>
<dbReference type="EMBL" id="AJKQ01000008">
    <property type="protein sequence ID" value="EIC75914.1"/>
    <property type="molecule type" value="Genomic_DNA"/>
</dbReference>
<dbReference type="AlphaFoldDB" id="I0Q3R2"/>
<protein>
    <submittedName>
        <fullName evidence="1">MepB protein</fullName>
    </submittedName>
</protein>
<proteinExistence type="predicted"/>
<dbReference type="InterPro" id="IPR011235">
    <property type="entry name" value="MepB-like"/>
</dbReference>
<name>I0Q3R2_STROR</name>
<accession>I0Q3R2</accession>
<dbReference type="Pfam" id="PF08877">
    <property type="entry name" value="MepB-like"/>
    <property type="match status" value="1"/>
</dbReference>
<dbReference type="PIRSF" id="PIRSF032285">
    <property type="entry name" value="UCP032285"/>
    <property type="match status" value="1"/>
</dbReference>
<dbReference type="InterPro" id="IPR038231">
    <property type="entry name" value="MepB-like_sf"/>
</dbReference>
<sequence>MLRRTYIIIKILDVLYNFYGDFDFIEEKYNEKYEGILINIKEEQGYKRCRLAKRTPKKEGYFTVFWKKDQNNKNIPYTNEDLGNELIIVIIDNDKRGLFIIPNEVAIRKNILSTKDSNGKMSMRFYPPWCSNLNTTARATQKWQLQYFREIEI</sequence>
<evidence type="ECO:0000313" key="1">
    <source>
        <dbReference type="EMBL" id="EIC75914.1"/>
    </source>
</evidence>
<reference evidence="1 2" key="1">
    <citation type="submission" date="2012-03" db="EMBL/GenBank/DDBJ databases">
        <authorList>
            <person name="Durkin A.S."/>
            <person name="McCorrison J."/>
            <person name="Torralba M."/>
            <person name="Gillis M."/>
            <person name="Methe B."/>
            <person name="Sutton G."/>
            <person name="Nelson K.E."/>
        </authorList>
    </citation>
    <scope>NUCLEOTIDE SEQUENCE [LARGE SCALE GENOMIC DNA]</scope>
    <source>
        <strain evidence="1 2">SK610</strain>
    </source>
</reference>
<dbReference type="Proteomes" id="UP000004548">
    <property type="component" value="Unassembled WGS sequence"/>
</dbReference>
<evidence type="ECO:0000313" key="2">
    <source>
        <dbReference type="Proteomes" id="UP000004548"/>
    </source>
</evidence>
<gene>
    <name evidence="1" type="ORF">HMPREF1115_0029</name>
</gene>
<comment type="caution">
    <text evidence="1">The sequence shown here is derived from an EMBL/GenBank/DDBJ whole genome shotgun (WGS) entry which is preliminary data.</text>
</comment>